<dbReference type="PANTHER" id="PTHR24329">
    <property type="entry name" value="HOMEOBOX PROTEIN ARISTALESS"/>
    <property type="match status" value="1"/>
</dbReference>
<dbReference type="STRING" id="166423.A0A0M8ZNF0"/>
<dbReference type="CDD" id="cd00086">
    <property type="entry name" value="homeodomain"/>
    <property type="match status" value="1"/>
</dbReference>
<comment type="subcellular location">
    <subcellularLocation>
        <location evidence="1 6 7">Nucleus</location>
    </subcellularLocation>
</comment>
<evidence type="ECO:0000259" key="9">
    <source>
        <dbReference type="PROSITE" id="PS50071"/>
    </source>
</evidence>
<proteinExistence type="predicted"/>
<dbReference type="OrthoDB" id="6159439at2759"/>
<dbReference type="InterPro" id="IPR001356">
    <property type="entry name" value="HD"/>
</dbReference>
<dbReference type="Proteomes" id="UP000053105">
    <property type="component" value="Unassembled WGS sequence"/>
</dbReference>
<organism evidence="10 11">
    <name type="scientific">Melipona quadrifasciata</name>
    <dbReference type="NCBI Taxonomy" id="166423"/>
    <lineage>
        <taxon>Eukaryota</taxon>
        <taxon>Metazoa</taxon>
        <taxon>Ecdysozoa</taxon>
        <taxon>Arthropoda</taxon>
        <taxon>Hexapoda</taxon>
        <taxon>Insecta</taxon>
        <taxon>Pterygota</taxon>
        <taxon>Neoptera</taxon>
        <taxon>Endopterygota</taxon>
        <taxon>Hymenoptera</taxon>
        <taxon>Apocrita</taxon>
        <taxon>Aculeata</taxon>
        <taxon>Apoidea</taxon>
        <taxon>Anthophila</taxon>
        <taxon>Apidae</taxon>
        <taxon>Melipona</taxon>
    </lineage>
</organism>
<gene>
    <name evidence="10" type="ORF">WN51_08746</name>
</gene>
<dbReference type="PANTHER" id="PTHR24329:SF543">
    <property type="entry name" value="FI01017P-RELATED"/>
    <property type="match status" value="1"/>
</dbReference>
<dbReference type="Gene3D" id="1.10.10.60">
    <property type="entry name" value="Homeodomain-like"/>
    <property type="match status" value="1"/>
</dbReference>
<keyword evidence="2" id="KW-0217">Developmental protein</keyword>
<keyword evidence="11" id="KW-1185">Reference proteome</keyword>
<dbReference type="InterPro" id="IPR009057">
    <property type="entry name" value="Homeodomain-like_sf"/>
</dbReference>
<dbReference type="GO" id="GO:0005634">
    <property type="term" value="C:nucleus"/>
    <property type="evidence" value="ECO:0007669"/>
    <property type="project" value="UniProtKB-SubCell"/>
</dbReference>
<dbReference type="EMBL" id="KQ436003">
    <property type="protein sequence ID" value="KOX67637.1"/>
    <property type="molecule type" value="Genomic_DNA"/>
</dbReference>
<dbReference type="SUPFAM" id="SSF46689">
    <property type="entry name" value="Homeodomain-like"/>
    <property type="match status" value="1"/>
</dbReference>
<dbReference type="PROSITE" id="PS00027">
    <property type="entry name" value="HOMEOBOX_1"/>
    <property type="match status" value="1"/>
</dbReference>
<keyword evidence="4 6" id="KW-0371">Homeobox</keyword>
<evidence type="ECO:0000313" key="10">
    <source>
        <dbReference type="EMBL" id="KOX67637.1"/>
    </source>
</evidence>
<evidence type="ECO:0000256" key="1">
    <source>
        <dbReference type="ARBA" id="ARBA00004123"/>
    </source>
</evidence>
<evidence type="ECO:0000256" key="5">
    <source>
        <dbReference type="ARBA" id="ARBA00023242"/>
    </source>
</evidence>
<sequence length="534" mass="59851">MNENLKFLLSELDKEREVQQMAAPVLFVNKDNDNRLTIYREISHFARSSRKPRIIHLAMLQPTNSNDIALPVTSSANVDGTGGVLLGRREAAVLLRGHAVGFHGRRVYRNQHNSDELVKVPSSSELGTTHHCLPGMASVNGLHLAKTRRDSTSWRLSRGLPVSRGGSITPAFAVASRKLGRLPFWRTGLKQGGGHSGRASKIRREQWNETSPDEQTPGHLNGGILEKRFLEVDPRGPSNFDRKFFLIDRIQQLTVQMGAMILVRVKNPHEGVTNGGNNRVVWETEEPNRKRAGRKRTMLCASSDQGENNSGIVSQMTNPHTPQDFTVSRLLSTPTNSIECNESSTASTCRRPRRSRTTFSAQQLAALEKVFERTHYPDAFVREELATRVSLSEARVQVWFQNRRAKFRRNERSSAINRGVPANREVEATLPLRPIRITHTQENNTETLQTSQVAQYSYGEYWRSSQHYTSMQTSTCHGFINGNLGNVNLPPYHQTDIHGGLEGSTMSSLNALRFRSHPYGATYSAMHGSITEIA</sequence>
<dbReference type="FunFam" id="1.10.10.60:FF:000066">
    <property type="entry name" value="Paired mesoderm homeobox protein 1"/>
    <property type="match status" value="1"/>
</dbReference>
<dbReference type="SMART" id="SM00389">
    <property type="entry name" value="HOX"/>
    <property type="match status" value="1"/>
</dbReference>
<evidence type="ECO:0000256" key="3">
    <source>
        <dbReference type="ARBA" id="ARBA00023125"/>
    </source>
</evidence>
<feature type="domain" description="Homeobox" evidence="9">
    <location>
        <begin position="350"/>
        <end position="410"/>
    </location>
</feature>
<feature type="region of interest" description="Disordered" evidence="8">
    <location>
        <begin position="190"/>
        <end position="221"/>
    </location>
</feature>
<dbReference type="PROSITE" id="PS50071">
    <property type="entry name" value="HOMEOBOX_2"/>
    <property type="match status" value="1"/>
</dbReference>
<evidence type="ECO:0000256" key="7">
    <source>
        <dbReference type="RuleBase" id="RU000682"/>
    </source>
</evidence>
<evidence type="ECO:0000313" key="11">
    <source>
        <dbReference type="Proteomes" id="UP000053105"/>
    </source>
</evidence>
<keyword evidence="5 6" id="KW-0539">Nucleus</keyword>
<evidence type="ECO:0000256" key="6">
    <source>
        <dbReference type="PROSITE-ProRule" id="PRU00108"/>
    </source>
</evidence>
<protein>
    <submittedName>
        <fullName evidence="10">Paired mesoderm homeobox protein 2</fullName>
    </submittedName>
</protein>
<reference evidence="10 11" key="1">
    <citation type="submission" date="2015-07" db="EMBL/GenBank/DDBJ databases">
        <title>The genome of Melipona quadrifasciata.</title>
        <authorList>
            <person name="Pan H."/>
            <person name="Kapheim K."/>
        </authorList>
    </citation>
    <scope>NUCLEOTIDE SEQUENCE [LARGE SCALE GENOMIC DNA]</scope>
    <source>
        <strain evidence="10">0111107301</strain>
        <tissue evidence="10">Whole body</tissue>
    </source>
</reference>
<dbReference type="AlphaFoldDB" id="A0A0M8ZNF0"/>
<dbReference type="Pfam" id="PF00046">
    <property type="entry name" value="Homeodomain"/>
    <property type="match status" value="1"/>
</dbReference>
<evidence type="ECO:0000256" key="8">
    <source>
        <dbReference type="SAM" id="MobiDB-lite"/>
    </source>
</evidence>
<dbReference type="GO" id="GO:0000981">
    <property type="term" value="F:DNA-binding transcription factor activity, RNA polymerase II-specific"/>
    <property type="evidence" value="ECO:0007669"/>
    <property type="project" value="InterPro"/>
</dbReference>
<accession>A0A0M8ZNF0</accession>
<evidence type="ECO:0000256" key="4">
    <source>
        <dbReference type="ARBA" id="ARBA00023155"/>
    </source>
</evidence>
<dbReference type="InterPro" id="IPR050649">
    <property type="entry name" value="Paired_Homeobox_TFs"/>
</dbReference>
<feature type="DNA-binding region" description="Homeobox" evidence="6">
    <location>
        <begin position="352"/>
        <end position="411"/>
    </location>
</feature>
<dbReference type="InterPro" id="IPR017970">
    <property type="entry name" value="Homeobox_CS"/>
</dbReference>
<dbReference type="GO" id="GO:0000977">
    <property type="term" value="F:RNA polymerase II transcription regulatory region sequence-specific DNA binding"/>
    <property type="evidence" value="ECO:0007669"/>
    <property type="project" value="TreeGrafter"/>
</dbReference>
<evidence type="ECO:0000256" key="2">
    <source>
        <dbReference type="ARBA" id="ARBA00022473"/>
    </source>
</evidence>
<keyword evidence="3 6" id="KW-0238">DNA-binding</keyword>
<name>A0A0M8ZNF0_9HYME</name>